<dbReference type="Pfam" id="PF12853">
    <property type="entry name" value="NADH_u_ox_C"/>
    <property type="match status" value="1"/>
</dbReference>
<feature type="transmembrane region" description="Helical" evidence="1">
    <location>
        <begin position="63"/>
        <end position="81"/>
    </location>
</feature>
<organism evidence="4 5">
    <name type="scientific">Mycena pura</name>
    <dbReference type="NCBI Taxonomy" id="153505"/>
    <lineage>
        <taxon>Eukaryota</taxon>
        <taxon>Fungi</taxon>
        <taxon>Dikarya</taxon>
        <taxon>Basidiomycota</taxon>
        <taxon>Agaricomycotina</taxon>
        <taxon>Agaricomycetes</taxon>
        <taxon>Agaricomycetidae</taxon>
        <taxon>Agaricales</taxon>
        <taxon>Marasmiineae</taxon>
        <taxon>Mycenaceae</taxon>
        <taxon>Mycena</taxon>
    </lineage>
</organism>
<evidence type="ECO:0000313" key="4">
    <source>
        <dbReference type="EMBL" id="KAJ7230708.1"/>
    </source>
</evidence>
<keyword evidence="5" id="KW-1185">Reference proteome</keyword>
<sequence>MSWISAREGKHKYPLIDSDPHASRVIRYMRPSDYATCAAYTVGTPAVFWGWEKIDRTGFRLRPQLYVGAWLGFCAGFLIAYSRSSMRFWGWTENAREEKRDLEELTQRAREGKALYGESSQPAWVQAVAHRNSQYSQLKFSLFPMINLVNHPYHGTDPKKYGVEEEPAVLKSEEGLLPGEILRRKD</sequence>
<reference evidence="4" key="1">
    <citation type="submission" date="2023-03" db="EMBL/GenBank/DDBJ databases">
        <title>Massive genome expansion in bonnet fungi (Mycena s.s.) driven by repeated elements and novel gene families across ecological guilds.</title>
        <authorList>
            <consortium name="Lawrence Berkeley National Laboratory"/>
            <person name="Harder C.B."/>
            <person name="Miyauchi S."/>
            <person name="Viragh M."/>
            <person name="Kuo A."/>
            <person name="Thoen E."/>
            <person name="Andreopoulos B."/>
            <person name="Lu D."/>
            <person name="Skrede I."/>
            <person name="Drula E."/>
            <person name="Henrissat B."/>
            <person name="Morin E."/>
            <person name="Kohler A."/>
            <person name="Barry K."/>
            <person name="LaButti K."/>
            <person name="Morin E."/>
            <person name="Salamov A."/>
            <person name="Lipzen A."/>
            <person name="Mereny Z."/>
            <person name="Hegedus B."/>
            <person name="Baldrian P."/>
            <person name="Stursova M."/>
            <person name="Weitz H."/>
            <person name="Taylor A."/>
            <person name="Grigoriev I.V."/>
            <person name="Nagy L.G."/>
            <person name="Martin F."/>
            <person name="Kauserud H."/>
        </authorList>
    </citation>
    <scope>NUCLEOTIDE SEQUENCE</scope>
    <source>
        <strain evidence="4">9144</strain>
    </source>
</reference>
<feature type="domain" description="NADH-ubiquinone oxidoreductase 21kDa subunit N-terminal" evidence="2">
    <location>
        <begin position="11"/>
        <end position="93"/>
    </location>
</feature>
<gene>
    <name evidence="4" type="ORF">GGX14DRAFT_411860</name>
</gene>
<evidence type="ECO:0000313" key="5">
    <source>
        <dbReference type="Proteomes" id="UP001219525"/>
    </source>
</evidence>
<dbReference type="Proteomes" id="UP001219525">
    <property type="component" value="Unassembled WGS sequence"/>
</dbReference>
<keyword evidence="1" id="KW-1133">Transmembrane helix</keyword>
<dbReference type="InterPro" id="IPR019721">
    <property type="entry name" value="NADH-UbQ_OxRdtase_su21_N"/>
</dbReference>
<evidence type="ECO:0000259" key="3">
    <source>
        <dbReference type="Pfam" id="PF12853"/>
    </source>
</evidence>
<feature type="domain" description="NADH-ubiquinone oxidoreductase 21kDa subunit C-terminal fungi" evidence="3">
    <location>
        <begin position="104"/>
        <end position="165"/>
    </location>
</feature>
<dbReference type="InterPro" id="IPR024549">
    <property type="entry name" value="NADH-UbQ_OxRdtase_su21_C_fun"/>
</dbReference>
<accession>A0AAD6YW04</accession>
<evidence type="ECO:0000259" key="2">
    <source>
        <dbReference type="Pfam" id="PF10785"/>
    </source>
</evidence>
<dbReference type="EMBL" id="JARJCW010000001">
    <property type="protein sequence ID" value="KAJ7230708.1"/>
    <property type="molecule type" value="Genomic_DNA"/>
</dbReference>
<keyword evidence="1" id="KW-0472">Membrane</keyword>
<dbReference type="PANTHER" id="PTHR34062">
    <property type="entry name" value="OXIDOREDUCTASE 21 KDA SUBUNIT, PUTATIVE (AFU_ORTHOLOGUE AFUA_4G04750)-RELATED"/>
    <property type="match status" value="1"/>
</dbReference>
<dbReference type="AlphaFoldDB" id="A0AAD6YW04"/>
<feature type="transmembrane region" description="Helical" evidence="1">
    <location>
        <begin position="34"/>
        <end position="51"/>
    </location>
</feature>
<protein>
    <submittedName>
        <fullName evidence="4">NADH-ubiquinone oxidoreductase complex I, 21 kDa subunit-domain-containing protein</fullName>
    </submittedName>
</protein>
<name>A0AAD6YW04_9AGAR</name>
<dbReference type="PANTHER" id="PTHR34062:SF1">
    <property type="entry name" value="NADH-UBIQUINONE OXIDOREDUCTASE 21KDA SUBUNIT N-TERMINAL DOMAIN-CONTAINING PROTEIN"/>
    <property type="match status" value="1"/>
</dbReference>
<evidence type="ECO:0000256" key="1">
    <source>
        <dbReference type="SAM" id="Phobius"/>
    </source>
</evidence>
<comment type="caution">
    <text evidence="4">The sequence shown here is derived from an EMBL/GenBank/DDBJ whole genome shotgun (WGS) entry which is preliminary data.</text>
</comment>
<dbReference type="InterPro" id="IPR053229">
    <property type="entry name" value="NADH-Q_oxidrdct_subunit"/>
</dbReference>
<dbReference type="Pfam" id="PF10785">
    <property type="entry name" value="NADH-u_ox-rdase"/>
    <property type="match status" value="1"/>
</dbReference>
<keyword evidence="1" id="KW-0812">Transmembrane</keyword>
<proteinExistence type="predicted"/>